<dbReference type="AlphaFoldDB" id="A0A8B9AQM1"/>
<dbReference type="GO" id="GO:0006979">
    <property type="term" value="P:response to oxidative stress"/>
    <property type="evidence" value="ECO:0007669"/>
    <property type="project" value="InterPro"/>
</dbReference>
<dbReference type="Gene3D" id="1.10.520.10">
    <property type="match status" value="1"/>
</dbReference>
<organism evidence="16 17">
    <name type="scientific">Phoenix dactylifera</name>
    <name type="common">Date palm</name>
    <dbReference type="NCBI Taxonomy" id="42345"/>
    <lineage>
        <taxon>Eukaryota</taxon>
        <taxon>Viridiplantae</taxon>
        <taxon>Streptophyta</taxon>
        <taxon>Embryophyta</taxon>
        <taxon>Tracheophyta</taxon>
        <taxon>Spermatophyta</taxon>
        <taxon>Magnoliopsida</taxon>
        <taxon>Liliopsida</taxon>
        <taxon>Arecaceae</taxon>
        <taxon>Coryphoideae</taxon>
        <taxon>Phoeniceae</taxon>
        <taxon>Phoenix</taxon>
    </lineage>
</organism>
<dbReference type="Proteomes" id="UP000228380">
    <property type="component" value="Chromosome 1"/>
</dbReference>
<evidence type="ECO:0000256" key="5">
    <source>
        <dbReference type="ARBA" id="ARBA00022723"/>
    </source>
</evidence>
<dbReference type="PROSITE" id="PS50873">
    <property type="entry name" value="PEROXIDASE_4"/>
    <property type="match status" value="1"/>
</dbReference>
<dbReference type="PRINTS" id="PR00458">
    <property type="entry name" value="PEROXIDASE"/>
</dbReference>
<comment type="catalytic activity">
    <reaction evidence="1">
        <text>2 a phenolic donor + H2O2 = 2 a phenolic radical donor + 2 H2O</text>
        <dbReference type="Rhea" id="RHEA:56136"/>
        <dbReference type="ChEBI" id="CHEBI:15377"/>
        <dbReference type="ChEBI" id="CHEBI:16240"/>
        <dbReference type="ChEBI" id="CHEBI:139520"/>
        <dbReference type="ChEBI" id="CHEBI:139521"/>
        <dbReference type="EC" id="1.11.1.7"/>
    </reaction>
</comment>
<evidence type="ECO:0000313" key="17">
    <source>
        <dbReference type="RefSeq" id="XP_038989076.1"/>
    </source>
</evidence>
<dbReference type="RefSeq" id="XP_038989076.1">
    <property type="nucleotide sequence ID" value="XM_039133148.1"/>
</dbReference>
<dbReference type="OrthoDB" id="1660637at2759"/>
<evidence type="ECO:0000256" key="4">
    <source>
        <dbReference type="ARBA" id="ARBA00022617"/>
    </source>
</evidence>
<dbReference type="Pfam" id="PF00141">
    <property type="entry name" value="peroxidase"/>
    <property type="match status" value="1"/>
</dbReference>
<feature type="binding site" evidence="12">
    <location>
        <position position="15"/>
    </location>
    <ligand>
        <name>Ca(2+)</name>
        <dbReference type="ChEBI" id="CHEBI:29108"/>
        <label>1</label>
    </ligand>
</feature>
<feature type="binding site" evidence="11">
    <location>
        <position position="113"/>
    </location>
    <ligand>
        <name>substrate</name>
    </ligand>
</feature>
<evidence type="ECO:0000256" key="1">
    <source>
        <dbReference type="ARBA" id="ARBA00000189"/>
    </source>
</evidence>
<evidence type="ECO:0000256" key="13">
    <source>
        <dbReference type="PIRSR" id="PIRSR600823-5"/>
    </source>
</evidence>
<evidence type="ECO:0000259" key="15">
    <source>
        <dbReference type="PROSITE" id="PS50873"/>
    </source>
</evidence>
<protein>
    <submittedName>
        <fullName evidence="17">Peroxidase 52-like</fullName>
    </submittedName>
</protein>
<dbReference type="GO" id="GO:0140825">
    <property type="term" value="F:lactoperoxidase activity"/>
    <property type="evidence" value="ECO:0007669"/>
    <property type="project" value="UniProtKB-EC"/>
</dbReference>
<evidence type="ECO:0000256" key="7">
    <source>
        <dbReference type="ARBA" id="ARBA00023002"/>
    </source>
</evidence>
<evidence type="ECO:0000256" key="14">
    <source>
        <dbReference type="RuleBase" id="RU004241"/>
    </source>
</evidence>
<evidence type="ECO:0000256" key="11">
    <source>
        <dbReference type="PIRSR" id="PIRSR600823-2"/>
    </source>
</evidence>
<evidence type="ECO:0000256" key="8">
    <source>
        <dbReference type="ARBA" id="ARBA00023004"/>
    </source>
</evidence>
<evidence type="ECO:0000256" key="9">
    <source>
        <dbReference type="ARBA" id="ARBA00023324"/>
    </source>
</evidence>
<gene>
    <name evidence="17" type="primary">LOC108511327</name>
</gene>
<feature type="domain" description="Plant heme peroxidase family profile" evidence="15">
    <location>
        <begin position="1"/>
        <end position="118"/>
    </location>
</feature>
<name>A0A8B9AQM1_PHODC</name>
<keyword evidence="16" id="KW-1185">Reference proteome</keyword>
<dbReference type="PRINTS" id="PR00461">
    <property type="entry name" value="PLPEROXIDASE"/>
</dbReference>
<keyword evidence="9" id="KW-0376">Hydrogen peroxide</keyword>
<comment type="cofactor">
    <cofactor evidence="2">
        <name>heme b</name>
        <dbReference type="ChEBI" id="CHEBI:60344"/>
    </cofactor>
</comment>
<keyword evidence="6 12" id="KW-0106">Calcium</keyword>
<sequence>MGASILHLFFHDCFVNGCNGSWIVTSLLLDDTSSFTGEKTTNPNRNSTRSFDVIDKIKAAMEKACPGLVSCAAILAIAARDSVVLLGGPNCNVKLGRRDTRTASLSGANSLKPQQSHL</sequence>
<evidence type="ECO:0000256" key="2">
    <source>
        <dbReference type="ARBA" id="ARBA00001970"/>
    </source>
</evidence>
<evidence type="ECO:0000313" key="16">
    <source>
        <dbReference type="Proteomes" id="UP000228380"/>
    </source>
</evidence>
<comment type="cofactor">
    <cofactor evidence="12">
        <name>Ca(2+)</name>
        <dbReference type="ChEBI" id="CHEBI:29108"/>
    </cofactor>
    <text evidence="12">Binds 2 calcium ions per subunit.</text>
</comment>
<keyword evidence="8" id="KW-0408">Iron</keyword>
<feature type="disulfide bond" evidence="13">
    <location>
        <begin position="13"/>
        <end position="18"/>
    </location>
</feature>
<reference evidence="17" key="2">
    <citation type="submission" date="2025-08" db="UniProtKB">
        <authorList>
            <consortium name="RefSeq"/>
        </authorList>
    </citation>
    <scope>IDENTIFICATION</scope>
    <source>
        <tissue evidence="17">Young leaves</tissue>
    </source>
</reference>
<feature type="binding site" evidence="12">
    <location>
        <position position="17"/>
    </location>
    <ligand>
        <name>Ca(2+)</name>
        <dbReference type="ChEBI" id="CHEBI:29108"/>
        <label>1</label>
    </ligand>
</feature>
<comment type="similarity">
    <text evidence="14">Belongs to the peroxidase family.</text>
</comment>
<keyword evidence="3" id="KW-0575">Peroxidase</keyword>
<feature type="binding site" evidence="12">
    <location>
        <position position="12"/>
    </location>
    <ligand>
        <name>Ca(2+)</name>
        <dbReference type="ChEBI" id="CHEBI:29108"/>
        <label>1</label>
    </ligand>
</feature>
<dbReference type="GeneID" id="108511327"/>
<feature type="binding site" evidence="12">
    <location>
        <position position="38"/>
    </location>
    <ligand>
        <name>Ca(2+)</name>
        <dbReference type="ChEBI" id="CHEBI:29108"/>
        <label>1</label>
    </ligand>
</feature>
<evidence type="ECO:0000256" key="10">
    <source>
        <dbReference type="PIRSR" id="PIRSR600823-1"/>
    </source>
</evidence>
<keyword evidence="5 12" id="KW-0479">Metal-binding</keyword>
<dbReference type="KEGG" id="pda:108511327"/>
<dbReference type="InterPro" id="IPR010255">
    <property type="entry name" value="Haem_peroxidase_sf"/>
</dbReference>
<dbReference type="SUPFAM" id="SSF48113">
    <property type="entry name" value="Heme-dependent peroxidases"/>
    <property type="match status" value="1"/>
</dbReference>
<dbReference type="GO" id="GO:0020037">
    <property type="term" value="F:heme binding"/>
    <property type="evidence" value="ECO:0007669"/>
    <property type="project" value="InterPro"/>
</dbReference>
<accession>A0A8B9AQM1</accession>
<feature type="binding site" evidence="12">
    <location>
        <position position="21"/>
    </location>
    <ligand>
        <name>Ca(2+)</name>
        <dbReference type="ChEBI" id="CHEBI:29108"/>
        <label>1</label>
    </ligand>
</feature>
<feature type="active site" description="Proton acceptor" evidence="10">
    <location>
        <position position="11"/>
    </location>
</feature>
<dbReference type="InterPro" id="IPR002016">
    <property type="entry name" value="Haem_peroxidase"/>
</dbReference>
<evidence type="ECO:0000256" key="6">
    <source>
        <dbReference type="ARBA" id="ARBA00022837"/>
    </source>
</evidence>
<proteinExistence type="inferred from homology"/>
<dbReference type="GO" id="GO:0042744">
    <property type="term" value="P:hydrogen peroxide catabolic process"/>
    <property type="evidence" value="ECO:0007669"/>
    <property type="project" value="UniProtKB-KW"/>
</dbReference>
<evidence type="ECO:0000256" key="12">
    <source>
        <dbReference type="PIRSR" id="PIRSR600823-3"/>
    </source>
</evidence>
<dbReference type="PANTHER" id="PTHR31388">
    <property type="entry name" value="PEROXIDASE 72-RELATED"/>
    <property type="match status" value="1"/>
</dbReference>
<dbReference type="GO" id="GO:0046872">
    <property type="term" value="F:metal ion binding"/>
    <property type="evidence" value="ECO:0007669"/>
    <property type="project" value="UniProtKB-KW"/>
</dbReference>
<dbReference type="InterPro" id="IPR000823">
    <property type="entry name" value="Peroxidase_pln"/>
</dbReference>
<keyword evidence="13" id="KW-1015">Disulfide bond</keyword>
<keyword evidence="4" id="KW-0349">Heme</keyword>
<evidence type="ECO:0000256" key="3">
    <source>
        <dbReference type="ARBA" id="ARBA00022559"/>
    </source>
</evidence>
<reference evidence="16" key="1">
    <citation type="journal article" date="2019" name="Nat. Commun.">
        <title>Genome-wide association mapping of date palm fruit traits.</title>
        <authorList>
            <person name="Hazzouri K.M."/>
            <person name="Gros-Balthazard M."/>
            <person name="Flowers J.M."/>
            <person name="Copetti D."/>
            <person name="Lemansour A."/>
            <person name="Lebrun M."/>
            <person name="Masmoudi K."/>
            <person name="Ferrand S."/>
            <person name="Dhar M.I."/>
            <person name="Fresquez Z.A."/>
            <person name="Rosas U."/>
            <person name="Zhang J."/>
            <person name="Talag J."/>
            <person name="Lee S."/>
            <person name="Kudrna D."/>
            <person name="Powell R.F."/>
            <person name="Leitch I.J."/>
            <person name="Krueger R.R."/>
            <person name="Wing R.A."/>
            <person name="Amiri K.M.A."/>
            <person name="Purugganan M.D."/>
        </authorList>
    </citation>
    <scope>NUCLEOTIDE SEQUENCE [LARGE SCALE GENOMIC DNA]</scope>
    <source>
        <strain evidence="16">cv. Khalas</strain>
    </source>
</reference>
<dbReference type="PANTHER" id="PTHR31388:SF24">
    <property type="entry name" value="PEROXIDASE 52"/>
    <property type="match status" value="1"/>
</dbReference>
<keyword evidence="7" id="KW-0560">Oxidoreductase</keyword>